<comment type="caution">
    <text evidence="3">The sequence shown here is derived from an EMBL/GenBank/DDBJ whole genome shotgun (WGS) entry which is preliminary data.</text>
</comment>
<keyword evidence="4" id="KW-1185">Reference proteome</keyword>
<reference evidence="3" key="1">
    <citation type="submission" date="2021-03" db="EMBL/GenBank/DDBJ databases">
        <title>Leucobacter chromiisoli sp. nov., isolated from chromium-containing soil of chemical plant.</title>
        <authorList>
            <person name="Xu Z."/>
        </authorList>
    </citation>
    <scope>NUCLEOTIDE SEQUENCE</scope>
    <source>
        <strain evidence="3">S27</strain>
    </source>
</reference>
<protein>
    <submittedName>
        <fullName evidence="3">Alpha-L-glutamate ligase</fullName>
    </submittedName>
</protein>
<dbReference type="PROSITE" id="PS50975">
    <property type="entry name" value="ATP_GRASP"/>
    <property type="match status" value="1"/>
</dbReference>
<dbReference type="InterPro" id="IPR011761">
    <property type="entry name" value="ATP-grasp"/>
</dbReference>
<dbReference type="GO" id="GO:0009432">
    <property type="term" value="P:SOS response"/>
    <property type="evidence" value="ECO:0007669"/>
    <property type="project" value="TreeGrafter"/>
</dbReference>
<dbReference type="PANTHER" id="PTHR21621:SF0">
    <property type="entry name" value="BETA-CITRYLGLUTAMATE SYNTHASE B-RELATED"/>
    <property type="match status" value="1"/>
</dbReference>
<dbReference type="Proteomes" id="UP000664382">
    <property type="component" value="Unassembled WGS sequence"/>
</dbReference>
<dbReference type="AlphaFoldDB" id="A0A939S9F9"/>
<proteinExistence type="predicted"/>
<evidence type="ECO:0000313" key="3">
    <source>
        <dbReference type="EMBL" id="MBO1903101.1"/>
    </source>
</evidence>
<dbReference type="PANTHER" id="PTHR21621">
    <property type="entry name" value="RIBOSOMAL PROTEIN S6 MODIFICATION PROTEIN"/>
    <property type="match status" value="1"/>
</dbReference>
<keyword evidence="1" id="KW-0547">Nucleotide-binding</keyword>
<dbReference type="GO" id="GO:0046872">
    <property type="term" value="F:metal ion binding"/>
    <property type="evidence" value="ECO:0007669"/>
    <property type="project" value="InterPro"/>
</dbReference>
<accession>A0A939S9F9</accession>
<dbReference type="EMBL" id="JAGDYM010000017">
    <property type="protein sequence ID" value="MBO1903101.1"/>
    <property type="molecule type" value="Genomic_DNA"/>
</dbReference>
<dbReference type="GO" id="GO:0005524">
    <property type="term" value="F:ATP binding"/>
    <property type="evidence" value="ECO:0007669"/>
    <property type="project" value="UniProtKB-UniRule"/>
</dbReference>
<evidence type="ECO:0000256" key="1">
    <source>
        <dbReference type="PROSITE-ProRule" id="PRU00409"/>
    </source>
</evidence>
<dbReference type="GO" id="GO:0018169">
    <property type="term" value="F:ribosomal S6-glutamic acid ligase activity"/>
    <property type="evidence" value="ECO:0007669"/>
    <property type="project" value="TreeGrafter"/>
</dbReference>
<dbReference type="SUPFAM" id="SSF56059">
    <property type="entry name" value="Glutathione synthetase ATP-binding domain-like"/>
    <property type="match status" value="1"/>
</dbReference>
<sequence>MTHHLPLYVIHENPEWFAPVAEAFEREGIEVREWVLDERAAGEIDLSSEPPQGVFWSRLSASAHTRGNAHAKEYGRSLLAWLEDAGRRVVGGRAVLDLEVSKAHQHLLLQRHGFDVPRTTAVFGRSGLTSAARTFPAPFIVKHNQGGKGFSVRRLDSHGELEYYVSTLDDFEEPIDGITLIQEYLPSAAPFVTRAEFVGGEFLYAVRVDTSEGSFELCPAVPGDEQAPEKSRFSLREDIAEHPIIARYEEFLADAGIEIAGIEFIETVDGRLVTYDINTNTNYNPGVEVQAERPGTRALVEFFSGLTVGREASALVGA</sequence>
<keyword evidence="1" id="KW-0067">ATP-binding</keyword>
<evidence type="ECO:0000313" key="4">
    <source>
        <dbReference type="Proteomes" id="UP000664382"/>
    </source>
</evidence>
<evidence type="ECO:0000259" key="2">
    <source>
        <dbReference type="PROSITE" id="PS50975"/>
    </source>
</evidence>
<name>A0A939S9F9_9MICO</name>
<organism evidence="3 4">
    <name type="scientific">Leucobacter weissii</name>
    <dbReference type="NCBI Taxonomy" id="1983706"/>
    <lineage>
        <taxon>Bacteria</taxon>
        <taxon>Bacillati</taxon>
        <taxon>Actinomycetota</taxon>
        <taxon>Actinomycetes</taxon>
        <taxon>Micrococcales</taxon>
        <taxon>Microbacteriaceae</taxon>
        <taxon>Leucobacter</taxon>
    </lineage>
</organism>
<dbReference type="GO" id="GO:0005737">
    <property type="term" value="C:cytoplasm"/>
    <property type="evidence" value="ECO:0007669"/>
    <property type="project" value="TreeGrafter"/>
</dbReference>
<feature type="domain" description="ATP-grasp" evidence="2">
    <location>
        <begin position="106"/>
        <end position="307"/>
    </location>
</feature>
<keyword evidence="3" id="KW-0436">Ligase</keyword>
<gene>
    <name evidence="3" type="ORF">J4H92_14245</name>
</gene>
<dbReference type="RefSeq" id="WP_208098853.1">
    <property type="nucleotide sequence ID" value="NZ_JAGDYM010000017.1"/>
</dbReference>